<evidence type="ECO:0000256" key="5">
    <source>
        <dbReference type="SAM" id="Phobius"/>
    </source>
</evidence>
<protein>
    <recommendedName>
        <fullName evidence="6">Cytochrome c domain-containing protein</fullName>
    </recommendedName>
</protein>
<evidence type="ECO:0000256" key="2">
    <source>
        <dbReference type="ARBA" id="ARBA00022723"/>
    </source>
</evidence>
<reference evidence="7" key="1">
    <citation type="journal article" date="2021" name="Front. Microbiol.">
        <title>Comprehensive Comparative Genomics and Phenotyping of Methylobacterium Species.</title>
        <authorList>
            <person name="Alessa O."/>
            <person name="Ogura Y."/>
            <person name="Fujitani Y."/>
            <person name="Takami H."/>
            <person name="Hayashi T."/>
            <person name="Sahin N."/>
            <person name="Tani A."/>
        </authorList>
    </citation>
    <scope>NUCLEOTIDE SEQUENCE</scope>
    <source>
        <strain evidence="7">DSM 17168</strain>
    </source>
</reference>
<name>A0ABQ4SJI7_9HYPH</name>
<keyword evidence="5" id="KW-0812">Transmembrane</keyword>
<sequence length="248" mass="27721">MATAQPGLWKRHEIFEKNSIILLIGALIVVSIGGLVEIAPLFYLKSTVETVEGVRPYTPLELAGRNIYIREGCYLCHSQMVRPMRDEIERYGHFSLAAESMYDHPFQWGSKRTGPDLARVGGKYSDQWHREHLIEPRAVVPASIMPAYAFLDRPLDTEAIAEDLKANRAVGVPYSDEMIAQAQADLTAQRDPDGPGAAGLQRRYPGATIRDFGGGRTRATEIDALIAYLQVLGTMVDFKIYEDKKNLR</sequence>
<evidence type="ECO:0000313" key="7">
    <source>
        <dbReference type="EMBL" id="GJE02719.1"/>
    </source>
</evidence>
<dbReference type="NCBIfam" id="TIGR00781">
    <property type="entry name" value="ccoO"/>
    <property type="match status" value="1"/>
</dbReference>
<gene>
    <name evidence="7" type="ORF">GMJLKIPL_4668</name>
</gene>
<keyword evidence="5" id="KW-0472">Membrane</keyword>
<accession>A0ABQ4SJI7</accession>
<dbReference type="Pfam" id="PF02433">
    <property type="entry name" value="FixO"/>
    <property type="match status" value="1"/>
</dbReference>
<dbReference type="Gene3D" id="6.10.250.2250">
    <property type="match status" value="1"/>
</dbReference>
<organism evidence="7 8">
    <name type="scientific">Methylobacterium isbiliense</name>
    <dbReference type="NCBI Taxonomy" id="315478"/>
    <lineage>
        <taxon>Bacteria</taxon>
        <taxon>Pseudomonadati</taxon>
        <taxon>Pseudomonadota</taxon>
        <taxon>Alphaproteobacteria</taxon>
        <taxon>Hyphomicrobiales</taxon>
        <taxon>Methylobacteriaceae</taxon>
        <taxon>Methylobacterium</taxon>
    </lineage>
</organism>
<dbReference type="InterPro" id="IPR003468">
    <property type="entry name" value="Cyt_c_oxidase_monohaem-su/FixO"/>
</dbReference>
<dbReference type="PROSITE" id="PS51007">
    <property type="entry name" value="CYTC"/>
    <property type="match status" value="1"/>
</dbReference>
<keyword evidence="2 4" id="KW-0479">Metal-binding</keyword>
<proteinExistence type="predicted"/>
<keyword evidence="1 4" id="KW-0349">Heme</keyword>
<evidence type="ECO:0000259" key="6">
    <source>
        <dbReference type="PROSITE" id="PS51007"/>
    </source>
</evidence>
<dbReference type="Gene3D" id="1.10.760.10">
    <property type="entry name" value="Cytochrome c-like domain"/>
    <property type="match status" value="1"/>
</dbReference>
<dbReference type="InterPro" id="IPR009056">
    <property type="entry name" value="Cyt_c-like_dom"/>
</dbReference>
<keyword evidence="5" id="KW-1133">Transmembrane helix</keyword>
<evidence type="ECO:0000313" key="8">
    <source>
        <dbReference type="Proteomes" id="UP001055153"/>
    </source>
</evidence>
<dbReference type="EMBL" id="BPQQ01000060">
    <property type="protein sequence ID" value="GJE02719.1"/>
    <property type="molecule type" value="Genomic_DNA"/>
</dbReference>
<feature type="domain" description="Cytochrome c" evidence="6">
    <location>
        <begin position="59"/>
        <end position="233"/>
    </location>
</feature>
<evidence type="ECO:0000256" key="1">
    <source>
        <dbReference type="ARBA" id="ARBA00022617"/>
    </source>
</evidence>
<comment type="caution">
    <text evidence="7">The sequence shown here is derived from an EMBL/GenBank/DDBJ whole genome shotgun (WGS) entry which is preliminary data.</text>
</comment>
<dbReference type="Proteomes" id="UP001055153">
    <property type="component" value="Unassembled WGS sequence"/>
</dbReference>
<dbReference type="InterPro" id="IPR036909">
    <property type="entry name" value="Cyt_c-like_dom_sf"/>
</dbReference>
<evidence type="ECO:0000256" key="4">
    <source>
        <dbReference type="PROSITE-ProRule" id="PRU00433"/>
    </source>
</evidence>
<dbReference type="RefSeq" id="WP_238239807.1">
    <property type="nucleotide sequence ID" value="NZ_BPQQ01000060.1"/>
</dbReference>
<evidence type="ECO:0000256" key="3">
    <source>
        <dbReference type="ARBA" id="ARBA00023004"/>
    </source>
</evidence>
<dbReference type="NCBIfam" id="NF011055">
    <property type="entry name" value="PRK14487.1"/>
    <property type="match status" value="1"/>
</dbReference>
<reference evidence="7" key="2">
    <citation type="submission" date="2021-08" db="EMBL/GenBank/DDBJ databases">
        <authorList>
            <person name="Tani A."/>
            <person name="Ola A."/>
            <person name="Ogura Y."/>
            <person name="Katsura K."/>
            <person name="Hayashi T."/>
        </authorList>
    </citation>
    <scope>NUCLEOTIDE SEQUENCE</scope>
    <source>
        <strain evidence="7">DSM 17168</strain>
    </source>
</reference>
<keyword evidence="3 4" id="KW-0408">Iron</keyword>
<keyword evidence="8" id="KW-1185">Reference proteome</keyword>
<dbReference type="SUPFAM" id="SSF46626">
    <property type="entry name" value="Cytochrome c"/>
    <property type="match status" value="1"/>
</dbReference>
<feature type="transmembrane region" description="Helical" evidence="5">
    <location>
        <begin position="20"/>
        <end position="43"/>
    </location>
</feature>